<name>A0A401ZMC7_9CHLR</name>
<evidence type="ECO:0000256" key="3">
    <source>
        <dbReference type="ARBA" id="ARBA00022833"/>
    </source>
</evidence>
<dbReference type="Pfam" id="PF00107">
    <property type="entry name" value="ADH_zinc_N"/>
    <property type="match status" value="1"/>
</dbReference>
<dbReference type="PANTHER" id="PTHR43880">
    <property type="entry name" value="ALCOHOL DEHYDROGENASE"/>
    <property type="match status" value="1"/>
</dbReference>
<gene>
    <name evidence="8" type="ORF">KDAU_53270</name>
</gene>
<keyword evidence="5" id="KW-0520">NAD</keyword>
<dbReference type="PANTHER" id="PTHR43880:SF12">
    <property type="entry name" value="ALCOHOL DEHYDROGENASE CLASS-3"/>
    <property type="match status" value="1"/>
</dbReference>
<dbReference type="SUPFAM" id="SSF51735">
    <property type="entry name" value="NAD(P)-binding Rossmann-fold domains"/>
    <property type="match status" value="1"/>
</dbReference>
<dbReference type="OrthoDB" id="9806940at2"/>
<dbReference type="InterPro" id="IPR013149">
    <property type="entry name" value="ADH-like_C"/>
</dbReference>
<dbReference type="InterPro" id="IPR013154">
    <property type="entry name" value="ADH-like_N"/>
</dbReference>
<dbReference type="InterPro" id="IPR036291">
    <property type="entry name" value="NAD(P)-bd_dom_sf"/>
</dbReference>
<dbReference type="Gene3D" id="3.90.180.10">
    <property type="entry name" value="Medium-chain alcohol dehydrogenases, catalytic domain"/>
    <property type="match status" value="1"/>
</dbReference>
<dbReference type="GO" id="GO:0008270">
    <property type="term" value="F:zinc ion binding"/>
    <property type="evidence" value="ECO:0007669"/>
    <property type="project" value="InterPro"/>
</dbReference>
<evidence type="ECO:0000313" key="9">
    <source>
        <dbReference type="Proteomes" id="UP000287224"/>
    </source>
</evidence>
<feature type="domain" description="Enoyl reductase (ER)" evidence="7">
    <location>
        <begin position="18"/>
        <end position="375"/>
    </location>
</feature>
<reference evidence="9" key="1">
    <citation type="submission" date="2018-12" db="EMBL/GenBank/DDBJ databases">
        <title>Tengunoibacter tsumagoiensis gen. nov., sp. nov., Dictyobacter kobayashii sp. nov., D. alpinus sp. nov., and D. joshuensis sp. nov. and description of Dictyobacteraceae fam. nov. within the order Ktedonobacterales isolated from Tengu-no-mugimeshi.</title>
        <authorList>
            <person name="Wang C.M."/>
            <person name="Zheng Y."/>
            <person name="Sakai Y."/>
            <person name="Toyoda A."/>
            <person name="Minakuchi Y."/>
            <person name="Abe K."/>
            <person name="Yokota A."/>
            <person name="Yabe S."/>
        </authorList>
    </citation>
    <scope>NUCLEOTIDE SEQUENCE [LARGE SCALE GENOMIC DNA]</scope>
    <source>
        <strain evidence="9">S-27</strain>
    </source>
</reference>
<proteinExistence type="inferred from homology"/>
<keyword evidence="4" id="KW-0560">Oxidoreductase</keyword>
<keyword evidence="9" id="KW-1185">Reference proteome</keyword>
<keyword evidence="2 6" id="KW-0479">Metal-binding</keyword>
<evidence type="ECO:0000313" key="8">
    <source>
        <dbReference type="EMBL" id="GCE07998.1"/>
    </source>
</evidence>
<dbReference type="Proteomes" id="UP000287224">
    <property type="component" value="Unassembled WGS sequence"/>
</dbReference>
<dbReference type="AlphaFoldDB" id="A0A401ZMC7"/>
<dbReference type="Gene3D" id="3.40.50.720">
    <property type="entry name" value="NAD(P)-binding Rossmann-like Domain"/>
    <property type="match status" value="1"/>
</dbReference>
<dbReference type="Pfam" id="PF08240">
    <property type="entry name" value="ADH_N"/>
    <property type="match status" value="1"/>
</dbReference>
<evidence type="ECO:0000259" key="7">
    <source>
        <dbReference type="SMART" id="SM00829"/>
    </source>
</evidence>
<accession>A0A401ZMC7</accession>
<comment type="caution">
    <text evidence="8">The sequence shown here is derived from an EMBL/GenBank/DDBJ whole genome shotgun (WGS) entry which is preliminary data.</text>
</comment>
<evidence type="ECO:0000256" key="6">
    <source>
        <dbReference type="RuleBase" id="RU361277"/>
    </source>
</evidence>
<dbReference type="InterPro" id="IPR002328">
    <property type="entry name" value="ADH_Zn_CS"/>
</dbReference>
<evidence type="ECO:0000256" key="4">
    <source>
        <dbReference type="ARBA" id="ARBA00023002"/>
    </source>
</evidence>
<dbReference type="GO" id="GO:0005829">
    <property type="term" value="C:cytosol"/>
    <property type="evidence" value="ECO:0007669"/>
    <property type="project" value="TreeGrafter"/>
</dbReference>
<dbReference type="SMART" id="SM00829">
    <property type="entry name" value="PKS_ER"/>
    <property type="match status" value="1"/>
</dbReference>
<comment type="similarity">
    <text evidence="6">Belongs to the zinc-containing alcohol dehydrogenase family.</text>
</comment>
<sequence length="379" mass="39346">MQVKAAVLYEVGKAAPYADSKPLKVEQVELAAPGPGEVLVEVVSAGLCHSDLSVINGSMYPQLPNPMILGHEASGVVREVGSGVTDLKVDDHVVFSFVPMCGHCDNCAVGRPVLCKNGSVANARGTLLSGARRFSTAGGQPISYFTATSAFSQFTVVSQESLVAIDREVPLDKAALLGCALITGVGAVVNTARVAAGESVVIFGLGGVGLSTIMGAKLAGASPIIAVDMLPSKFDLALRLGADHTIDASKNDPVAAIRELTRGGAAYAFDVVGNTNVLAQAFSAIRPGGKAIAVGIPPSDKFVSVHAAAMVLQEKVLQGSFMGSAVPRRDIARLAHLYMTGKLPLEELLSPSITLEEINTGFDRLAQGTAIRQLIRFKE</sequence>
<dbReference type="EMBL" id="BIFQ01000002">
    <property type="protein sequence ID" value="GCE07998.1"/>
    <property type="molecule type" value="Genomic_DNA"/>
</dbReference>
<dbReference type="PROSITE" id="PS00059">
    <property type="entry name" value="ADH_ZINC"/>
    <property type="match status" value="1"/>
</dbReference>
<evidence type="ECO:0000256" key="2">
    <source>
        <dbReference type="ARBA" id="ARBA00022723"/>
    </source>
</evidence>
<dbReference type="SUPFAM" id="SSF50129">
    <property type="entry name" value="GroES-like"/>
    <property type="match status" value="2"/>
</dbReference>
<dbReference type="InterPro" id="IPR020843">
    <property type="entry name" value="ER"/>
</dbReference>
<keyword evidence="3 6" id="KW-0862">Zinc</keyword>
<dbReference type="InterPro" id="IPR011032">
    <property type="entry name" value="GroES-like_sf"/>
</dbReference>
<protein>
    <submittedName>
        <fullName evidence="8">Alcohol dehydrogenase</fullName>
    </submittedName>
</protein>
<dbReference type="GO" id="GO:0046294">
    <property type="term" value="P:formaldehyde catabolic process"/>
    <property type="evidence" value="ECO:0007669"/>
    <property type="project" value="TreeGrafter"/>
</dbReference>
<comment type="cofactor">
    <cofactor evidence="1 6">
        <name>Zn(2+)</name>
        <dbReference type="ChEBI" id="CHEBI:29105"/>
    </cofactor>
</comment>
<dbReference type="GO" id="GO:0051903">
    <property type="term" value="F:S-(hydroxymethyl)glutathione dehydrogenase [NAD(P)+] activity"/>
    <property type="evidence" value="ECO:0007669"/>
    <property type="project" value="TreeGrafter"/>
</dbReference>
<dbReference type="RefSeq" id="WP_126600224.1">
    <property type="nucleotide sequence ID" value="NZ_BIFQ01000002.1"/>
</dbReference>
<organism evidence="8 9">
    <name type="scientific">Dictyobacter aurantiacus</name>
    <dbReference type="NCBI Taxonomy" id="1936993"/>
    <lineage>
        <taxon>Bacteria</taxon>
        <taxon>Bacillati</taxon>
        <taxon>Chloroflexota</taxon>
        <taxon>Ktedonobacteria</taxon>
        <taxon>Ktedonobacterales</taxon>
        <taxon>Dictyobacteraceae</taxon>
        <taxon>Dictyobacter</taxon>
    </lineage>
</organism>
<dbReference type="FunFam" id="3.40.50.720:FF:000003">
    <property type="entry name" value="S-(hydroxymethyl)glutathione dehydrogenase"/>
    <property type="match status" value="1"/>
</dbReference>
<evidence type="ECO:0000256" key="1">
    <source>
        <dbReference type="ARBA" id="ARBA00001947"/>
    </source>
</evidence>
<evidence type="ECO:0000256" key="5">
    <source>
        <dbReference type="ARBA" id="ARBA00023027"/>
    </source>
</evidence>